<organism evidence="6 7">
    <name type="scientific">Cellulosimicrobium cellulans</name>
    <name type="common">Arthrobacter luteus</name>
    <dbReference type="NCBI Taxonomy" id="1710"/>
    <lineage>
        <taxon>Bacteria</taxon>
        <taxon>Bacillati</taxon>
        <taxon>Actinomycetota</taxon>
        <taxon>Actinomycetes</taxon>
        <taxon>Micrococcales</taxon>
        <taxon>Promicromonosporaceae</taxon>
        <taxon>Cellulosimicrobium</taxon>
    </lineage>
</organism>
<evidence type="ECO:0000259" key="5">
    <source>
        <dbReference type="PROSITE" id="PS50977"/>
    </source>
</evidence>
<dbReference type="InterPro" id="IPR009057">
    <property type="entry name" value="Homeodomain-like_sf"/>
</dbReference>
<evidence type="ECO:0000256" key="1">
    <source>
        <dbReference type="ARBA" id="ARBA00023015"/>
    </source>
</evidence>
<dbReference type="PROSITE" id="PS50977">
    <property type="entry name" value="HTH_TETR_2"/>
    <property type="match status" value="1"/>
</dbReference>
<reference evidence="6 7" key="1">
    <citation type="submission" date="2017-05" db="EMBL/GenBank/DDBJ databases">
        <authorList>
            <person name="Song R."/>
            <person name="Chenine A.L."/>
            <person name="Ruprecht R.M."/>
        </authorList>
    </citation>
    <scope>NUCLEOTIDE SEQUENCE [LARGE SCALE GENOMIC DNA]</scope>
    <source>
        <strain evidence="6 7">PSBB019</strain>
    </source>
</reference>
<evidence type="ECO:0000313" key="7">
    <source>
        <dbReference type="Proteomes" id="UP000196228"/>
    </source>
</evidence>
<name>A0A1Y0HUV9_CELCE</name>
<accession>A0A1Y0HUV9</accession>
<evidence type="ECO:0000256" key="3">
    <source>
        <dbReference type="ARBA" id="ARBA00023163"/>
    </source>
</evidence>
<dbReference type="RefSeq" id="WP_087470878.1">
    <property type="nucleotide sequence ID" value="NZ_CP021383.1"/>
</dbReference>
<evidence type="ECO:0000256" key="2">
    <source>
        <dbReference type="ARBA" id="ARBA00023125"/>
    </source>
</evidence>
<feature type="domain" description="HTH tetR-type" evidence="5">
    <location>
        <begin position="6"/>
        <end position="66"/>
    </location>
</feature>
<dbReference type="InterPro" id="IPR001647">
    <property type="entry name" value="HTH_TetR"/>
</dbReference>
<dbReference type="EMBL" id="CP021383">
    <property type="protein sequence ID" value="ARU51859.1"/>
    <property type="molecule type" value="Genomic_DNA"/>
</dbReference>
<dbReference type="GO" id="GO:0000976">
    <property type="term" value="F:transcription cis-regulatory region binding"/>
    <property type="evidence" value="ECO:0007669"/>
    <property type="project" value="TreeGrafter"/>
</dbReference>
<dbReference type="Gene3D" id="1.10.357.10">
    <property type="entry name" value="Tetracycline Repressor, domain 2"/>
    <property type="match status" value="1"/>
</dbReference>
<sequence length="186" mass="19707">MARWEPDTRGRLMAAAMELFAEAGYDGVTAAQIAARAGLTERTFFRYFADKRDVLFQGGEALGRTMSAAVDEAPAPATAYDAIRAALVAGAQVLQVDPARFRVRDAIVTSHADLRERELTKHAALADSLAEALVGRGETPERAELAAQAAMAAFKVACARWLAGGQSEDLRAVVGATLDDLSDLAA</sequence>
<keyword evidence="1" id="KW-0805">Transcription regulation</keyword>
<keyword evidence="3" id="KW-0804">Transcription</keyword>
<dbReference type="GO" id="GO:0003700">
    <property type="term" value="F:DNA-binding transcription factor activity"/>
    <property type="evidence" value="ECO:0007669"/>
    <property type="project" value="TreeGrafter"/>
</dbReference>
<evidence type="ECO:0000256" key="4">
    <source>
        <dbReference type="PROSITE-ProRule" id="PRU00335"/>
    </source>
</evidence>
<dbReference type="InterPro" id="IPR023772">
    <property type="entry name" value="DNA-bd_HTH_TetR-type_CS"/>
</dbReference>
<dbReference type="Proteomes" id="UP000196228">
    <property type="component" value="Chromosome"/>
</dbReference>
<dbReference type="PANTHER" id="PTHR30055">
    <property type="entry name" value="HTH-TYPE TRANSCRIPTIONAL REGULATOR RUTR"/>
    <property type="match status" value="1"/>
</dbReference>
<dbReference type="SUPFAM" id="SSF46689">
    <property type="entry name" value="Homeodomain-like"/>
    <property type="match status" value="1"/>
</dbReference>
<protein>
    <recommendedName>
        <fullName evidence="5">HTH tetR-type domain-containing protein</fullName>
    </recommendedName>
</protein>
<dbReference type="PANTHER" id="PTHR30055:SF238">
    <property type="entry name" value="MYCOFACTOCIN BIOSYNTHESIS TRANSCRIPTIONAL REGULATOR MFTR-RELATED"/>
    <property type="match status" value="1"/>
</dbReference>
<dbReference type="AlphaFoldDB" id="A0A1Y0HUV9"/>
<keyword evidence="2 4" id="KW-0238">DNA-binding</keyword>
<dbReference type="PROSITE" id="PS01081">
    <property type="entry name" value="HTH_TETR_1"/>
    <property type="match status" value="1"/>
</dbReference>
<gene>
    <name evidence="6" type="ORF">CBR64_10530</name>
</gene>
<evidence type="ECO:0000313" key="6">
    <source>
        <dbReference type="EMBL" id="ARU51859.1"/>
    </source>
</evidence>
<dbReference type="OrthoDB" id="956698at2"/>
<dbReference type="PRINTS" id="PR00455">
    <property type="entry name" value="HTHTETR"/>
</dbReference>
<dbReference type="Pfam" id="PF00440">
    <property type="entry name" value="TetR_N"/>
    <property type="match status" value="1"/>
</dbReference>
<proteinExistence type="predicted"/>
<feature type="DNA-binding region" description="H-T-H motif" evidence="4">
    <location>
        <begin position="29"/>
        <end position="48"/>
    </location>
</feature>
<dbReference type="InterPro" id="IPR050109">
    <property type="entry name" value="HTH-type_TetR-like_transc_reg"/>
</dbReference>
<dbReference type="KEGG" id="cceu:CBR64_10530"/>